<reference evidence="7 8" key="1">
    <citation type="submission" date="2018-07" db="EMBL/GenBank/DDBJ databases">
        <title>Genomic Encyclopedia of Type Strains, Phase IV (KMG-IV): sequencing the most valuable type-strain genomes for metagenomic binning, comparative biology and taxonomic classification.</title>
        <authorList>
            <person name="Goeker M."/>
        </authorList>
    </citation>
    <scope>NUCLEOTIDE SEQUENCE [LARGE SCALE GENOMIC DNA]</scope>
    <source>
        <strain evidence="7 8">DSM 44290</strain>
    </source>
</reference>
<keyword evidence="5 6" id="KW-0472">Membrane</keyword>
<dbReference type="Proteomes" id="UP000254869">
    <property type="component" value="Unassembled WGS sequence"/>
</dbReference>
<dbReference type="AlphaFoldDB" id="A0A370HXC2"/>
<evidence type="ECO:0000313" key="7">
    <source>
        <dbReference type="EMBL" id="RDI63143.1"/>
    </source>
</evidence>
<keyword evidence="2" id="KW-1003">Cell membrane</keyword>
<evidence type="ECO:0000313" key="8">
    <source>
        <dbReference type="Proteomes" id="UP000254869"/>
    </source>
</evidence>
<gene>
    <name evidence="7" type="ORF">DFR76_111161</name>
</gene>
<dbReference type="EMBL" id="QQBC01000011">
    <property type="protein sequence ID" value="RDI63143.1"/>
    <property type="molecule type" value="Genomic_DNA"/>
</dbReference>
<name>A0A370HXC2_9NOCA</name>
<feature type="transmembrane region" description="Helical" evidence="6">
    <location>
        <begin position="316"/>
        <end position="338"/>
    </location>
</feature>
<feature type="transmembrane region" description="Helical" evidence="6">
    <location>
        <begin position="95"/>
        <end position="115"/>
    </location>
</feature>
<feature type="transmembrane region" description="Helical" evidence="6">
    <location>
        <begin position="135"/>
        <end position="159"/>
    </location>
</feature>
<feature type="transmembrane region" description="Helical" evidence="6">
    <location>
        <begin position="55"/>
        <end position="74"/>
    </location>
</feature>
<feature type="transmembrane region" description="Helical" evidence="6">
    <location>
        <begin position="290"/>
        <end position="309"/>
    </location>
</feature>
<feature type="transmembrane region" description="Helical" evidence="6">
    <location>
        <begin position="21"/>
        <end position="43"/>
    </location>
</feature>
<evidence type="ECO:0000256" key="3">
    <source>
        <dbReference type="ARBA" id="ARBA00022692"/>
    </source>
</evidence>
<dbReference type="RefSeq" id="WP_068002366.1">
    <property type="nucleotide sequence ID" value="NZ_QQBC01000011.1"/>
</dbReference>
<evidence type="ECO:0000256" key="5">
    <source>
        <dbReference type="ARBA" id="ARBA00023136"/>
    </source>
</evidence>
<dbReference type="PANTHER" id="PTHR39087:SF2">
    <property type="entry name" value="UPF0104 MEMBRANE PROTEIN MJ1595"/>
    <property type="match status" value="1"/>
</dbReference>
<protein>
    <recommendedName>
        <fullName evidence="9">Lysylphosphatidylglycerol synthase-like protein</fullName>
    </recommendedName>
</protein>
<keyword evidence="4 6" id="KW-1133">Transmembrane helix</keyword>
<dbReference type="InterPro" id="IPR022791">
    <property type="entry name" value="L-PG_synthase/AglD"/>
</dbReference>
<evidence type="ECO:0000256" key="2">
    <source>
        <dbReference type="ARBA" id="ARBA00022475"/>
    </source>
</evidence>
<feature type="transmembrane region" description="Helical" evidence="6">
    <location>
        <begin position="166"/>
        <end position="185"/>
    </location>
</feature>
<comment type="subcellular location">
    <subcellularLocation>
        <location evidence="1">Cell membrane</location>
        <topology evidence="1">Multi-pass membrane protein</topology>
    </subcellularLocation>
</comment>
<dbReference type="PANTHER" id="PTHR39087">
    <property type="entry name" value="UPF0104 MEMBRANE PROTEIN MJ1595"/>
    <property type="match status" value="1"/>
</dbReference>
<keyword evidence="8" id="KW-1185">Reference proteome</keyword>
<dbReference type="GO" id="GO:0005886">
    <property type="term" value="C:plasma membrane"/>
    <property type="evidence" value="ECO:0007669"/>
    <property type="project" value="UniProtKB-SubCell"/>
</dbReference>
<dbReference type="Pfam" id="PF03706">
    <property type="entry name" value="LPG_synthase_TM"/>
    <property type="match status" value="1"/>
</dbReference>
<evidence type="ECO:0000256" key="6">
    <source>
        <dbReference type="SAM" id="Phobius"/>
    </source>
</evidence>
<evidence type="ECO:0008006" key="9">
    <source>
        <dbReference type="Google" id="ProtNLM"/>
    </source>
</evidence>
<evidence type="ECO:0000256" key="1">
    <source>
        <dbReference type="ARBA" id="ARBA00004651"/>
    </source>
</evidence>
<sequence>MTAPGEPTGGSAPEGRGRFRWVKWVLGVAVSALLVAEGVYLWPRLHESWRSLTEIHWGWVAVCIVMQAVSMSGYGRIQKQLLHAGGVDVSQRKSVAVVYGATAISVTLPAGQVFSTAFTYRQTRRWGASPVLASWQLAMSGVVAAAGMVLLGVGGAVLVGNQIGPWKVVLPLAGVVALVWAGNYVSRHPGAVRALAHRVLHLVNRIRRHRPDDGIDTVAEMLNQLESVDLGRRDGALVAFWALVHRLGDVACLAAACYAVGADPRLAGVLIVFSVGKAVGTIPLAPGGLVYVELTLVASLSAAAGLPFAQAVSAAFVYRLVSLILVAIVGWIVFAFLFRKPQAEDAEFEKEFEQRSTILSRPNDDAQTG</sequence>
<accession>A0A370HXC2</accession>
<proteinExistence type="predicted"/>
<organism evidence="7 8">
    <name type="scientific">Nocardia pseudobrasiliensis</name>
    <dbReference type="NCBI Taxonomy" id="45979"/>
    <lineage>
        <taxon>Bacteria</taxon>
        <taxon>Bacillati</taxon>
        <taxon>Actinomycetota</taxon>
        <taxon>Actinomycetes</taxon>
        <taxon>Mycobacteriales</taxon>
        <taxon>Nocardiaceae</taxon>
        <taxon>Nocardia</taxon>
    </lineage>
</organism>
<keyword evidence="3 6" id="KW-0812">Transmembrane</keyword>
<dbReference type="STRING" id="1210086.GCA_001613105_05066"/>
<comment type="caution">
    <text evidence="7">The sequence shown here is derived from an EMBL/GenBank/DDBJ whole genome shotgun (WGS) entry which is preliminary data.</text>
</comment>
<evidence type="ECO:0000256" key="4">
    <source>
        <dbReference type="ARBA" id="ARBA00022989"/>
    </source>
</evidence>